<dbReference type="Proteomes" id="UP001150879">
    <property type="component" value="Unassembled WGS sequence"/>
</dbReference>
<protein>
    <recommendedName>
        <fullName evidence="3">Aminoglycoside phosphotransferase domain-containing protein</fullName>
    </recommendedName>
</protein>
<dbReference type="SUPFAM" id="SSF56112">
    <property type="entry name" value="Protein kinase-like (PK-like)"/>
    <property type="match status" value="1"/>
</dbReference>
<evidence type="ECO:0008006" key="3">
    <source>
        <dbReference type="Google" id="ProtNLM"/>
    </source>
</evidence>
<keyword evidence="2" id="KW-1185">Reference proteome</keyword>
<dbReference type="OrthoDB" id="2906425at2759"/>
<accession>A0A9W9M1E7</accession>
<reference evidence="1" key="2">
    <citation type="journal article" date="2023" name="IMA Fungus">
        <title>Comparative genomic study of the Penicillium genus elucidates a diverse pangenome and 15 lateral gene transfer events.</title>
        <authorList>
            <person name="Petersen C."/>
            <person name="Sorensen T."/>
            <person name="Nielsen M.R."/>
            <person name="Sondergaard T.E."/>
            <person name="Sorensen J.L."/>
            <person name="Fitzpatrick D.A."/>
            <person name="Frisvad J.C."/>
            <person name="Nielsen K.L."/>
        </authorList>
    </citation>
    <scope>NUCLEOTIDE SEQUENCE</scope>
    <source>
        <strain evidence="1">IBT 16849</strain>
    </source>
</reference>
<reference evidence="1" key="1">
    <citation type="submission" date="2022-11" db="EMBL/GenBank/DDBJ databases">
        <authorList>
            <person name="Petersen C."/>
        </authorList>
    </citation>
    <scope>NUCLEOTIDE SEQUENCE</scope>
    <source>
        <strain evidence="1">IBT 16849</strain>
    </source>
</reference>
<name>A0A9W9M1E7_9EURO</name>
<proteinExistence type="predicted"/>
<comment type="caution">
    <text evidence="1">The sequence shown here is derived from an EMBL/GenBank/DDBJ whole genome shotgun (WGS) entry which is preliminary data.</text>
</comment>
<dbReference type="AlphaFoldDB" id="A0A9W9M1E7"/>
<dbReference type="EMBL" id="JAPQKP010000006">
    <property type="protein sequence ID" value="KAJ5185438.1"/>
    <property type="molecule type" value="Genomic_DNA"/>
</dbReference>
<evidence type="ECO:0000313" key="2">
    <source>
        <dbReference type="Proteomes" id="UP001150879"/>
    </source>
</evidence>
<sequence length="214" mass="24002">MVDPSDILLEASHLRLGIPCSFVDKTPHHGGSHTVFKIVFADSVEWAARVGHDSNNWQNELRAVKTFQCLKQQCTAIKAPLLLPGINYPVIYSEWVNGAPLAIWNLHIPRIQREALLHGMADFLLQMWTARAPPGLTPAQPALYSDWLRKSLDRGLRRTLNGTAKWGNAVDYLIMRSMIPAYADQFDQYTGIGFTHGDLNAHNIMKSDAFRLVG</sequence>
<dbReference type="InterPro" id="IPR011009">
    <property type="entry name" value="Kinase-like_dom_sf"/>
</dbReference>
<organism evidence="1 2">
    <name type="scientific">Penicillium cf. griseofulvum</name>
    <dbReference type="NCBI Taxonomy" id="2972120"/>
    <lineage>
        <taxon>Eukaryota</taxon>
        <taxon>Fungi</taxon>
        <taxon>Dikarya</taxon>
        <taxon>Ascomycota</taxon>
        <taxon>Pezizomycotina</taxon>
        <taxon>Eurotiomycetes</taxon>
        <taxon>Eurotiomycetidae</taxon>
        <taxon>Eurotiales</taxon>
        <taxon>Aspergillaceae</taxon>
        <taxon>Penicillium</taxon>
    </lineage>
</organism>
<gene>
    <name evidence="1" type="ORF">N7472_010278</name>
</gene>
<evidence type="ECO:0000313" key="1">
    <source>
        <dbReference type="EMBL" id="KAJ5185438.1"/>
    </source>
</evidence>